<dbReference type="Proteomes" id="UP000033047">
    <property type="component" value="Unassembled WGS sequence"/>
</dbReference>
<dbReference type="GO" id="GO:0009279">
    <property type="term" value="C:cell outer membrane"/>
    <property type="evidence" value="ECO:0007669"/>
    <property type="project" value="UniProtKB-SubCell"/>
</dbReference>
<dbReference type="InterPro" id="IPR037066">
    <property type="entry name" value="Plug_dom_sf"/>
</dbReference>
<evidence type="ECO:0000313" key="10">
    <source>
        <dbReference type="Proteomes" id="UP000033047"/>
    </source>
</evidence>
<dbReference type="PATRIC" id="fig|927665.4.peg.500"/>
<dbReference type="InterPro" id="IPR023996">
    <property type="entry name" value="TonB-dep_OMP_SusC/RagA"/>
</dbReference>
<gene>
    <name evidence="9" type="ORF">HMPREF1535_00496</name>
</gene>
<dbReference type="EMBL" id="AQHV01000001">
    <property type="protein sequence ID" value="KKB60219.1"/>
    <property type="molecule type" value="Genomic_DNA"/>
</dbReference>
<keyword evidence="4 7" id="KW-0812">Transmembrane</keyword>
<dbReference type="SMART" id="SM00965">
    <property type="entry name" value="STN"/>
    <property type="match status" value="1"/>
</dbReference>
<comment type="subcellular location">
    <subcellularLocation>
        <location evidence="1 7">Cell outer membrane</location>
        <topology evidence="1 7">Multi-pass membrane protein</topology>
    </subcellularLocation>
</comment>
<dbReference type="NCBIfam" id="TIGR04057">
    <property type="entry name" value="SusC_RagA_signa"/>
    <property type="match status" value="1"/>
</dbReference>
<keyword evidence="6 7" id="KW-0998">Cell outer membrane</keyword>
<accession>A0A0F5JR99</accession>
<dbReference type="InterPro" id="IPR011662">
    <property type="entry name" value="Secretin/TonB_short_N"/>
</dbReference>
<dbReference type="Pfam" id="PF07660">
    <property type="entry name" value="STN"/>
    <property type="match status" value="1"/>
</dbReference>
<keyword evidence="5 7" id="KW-0472">Membrane</keyword>
<dbReference type="FunFam" id="2.60.40.1120:FF:000003">
    <property type="entry name" value="Outer membrane protein Omp121"/>
    <property type="match status" value="1"/>
</dbReference>
<dbReference type="Pfam" id="PF13715">
    <property type="entry name" value="CarbopepD_reg_2"/>
    <property type="match status" value="1"/>
</dbReference>
<dbReference type="NCBIfam" id="TIGR04056">
    <property type="entry name" value="OMP_RagA_SusC"/>
    <property type="match status" value="1"/>
</dbReference>
<dbReference type="InterPro" id="IPR023997">
    <property type="entry name" value="TonB-dep_OMP_SusC/RagA_CS"/>
</dbReference>
<evidence type="ECO:0000256" key="4">
    <source>
        <dbReference type="ARBA" id="ARBA00022692"/>
    </source>
</evidence>
<proteinExistence type="inferred from homology"/>
<feature type="domain" description="Secretin/TonB short N-terminal" evidence="8">
    <location>
        <begin position="75"/>
        <end position="126"/>
    </location>
</feature>
<protein>
    <submittedName>
        <fullName evidence="9">SusC/RagA family TonB-linked outer membrane protein</fullName>
    </submittedName>
</protein>
<reference evidence="9 10" key="1">
    <citation type="submission" date="2013-04" db="EMBL/GenBank/DDBJ databases">
        <title>The Genome Sequence of Parabacteroides goldsteinii DSM 19448.</title>
        <authorList>
            <consortium name="The Broad Institute Genomics Platform"/>
            <person name="Earl A."/>
            <person name="Ward D."/>
            <person name="Feldgarden M."/>
            <person name="Gevers D."/>
            <person name="Martens E."/>
            <person name="Sakamoto M."/>
            <person name="Benno Y."/>
            <person name="Song Y."/>
            <person name="Liu C."/>
            <person name="Lee J."/>
            <person name="Bolanos M."/>
            <person name="Vaisanen M.L."/>
            <person name="Finegold S.M."/>
            <person name="Walker B."/>
            <person name="Young S."/>
            <person name="Zeng Q."/>
            <person name="Gargeya S."/>
            <person name="Fitzgerald M."/>
            <person name="Haas B."/>
            <person name="Abouelleil A."/>
            <person name="Allen A.W."/>
            <person name="Alvarado L."/>
            <person name="Arachchi H.M."/>
            <person name="Berlin A.M."/>
            <person name="Chapman S.B."/>
            <person name="Gainer-Dewar J."/>
            <person name="Goldberg J."/>
            <person name="Griggs A."/>
            <person name="Gujja S."/>
            <person name="Hansen M."/>
            <person name="Howarth C."/>
            <person name="Imamovic A."/>
            <person name="Ireland A."/>
            <person name="Larimer J."/>
            <person name="McCowan C."/>
            <person name="Murphy C."/>
            <person name="Pearson M."/>
            <person name="Poon T.W."/>
            <person name="Priest M."/>
            <person name="Roberts A."/>
            <person name="Saif S."/>
            <person name="Shea T."/>
            <person name="Sisk P."/>
            <person name="Sykes S."/>
            <person name="Wortman J."/>
            <person name="Nusbaum C."/>
            <person name="Birren B."/>
        </authorList>
    </citation>
    <scope>NUCLEOTIDE SEQUENCE [LARGE SCALE GENOMIC DNA]</scope>
    <source>
        <strain evidence="9 10">DSM 19448</strain>
    </source>
</reference>
<dbReference type="InterPro" id="IPR008969">
    <property type="entry name" value="CarboxyPept-like_regulatory"/>
</dbReference>
<sequence length="1131" mass="127073">MTNYFSIQHFRMVNLSFIVLKKIPLCMRLTAIMLFVCIGLAYASESYSQSTTLTLNVNNKTVQEVLDEIEKQSEFHFFYNNKQVNTNRVVSIKSKKKDVFNVLEQLFNGTDISYKVLDKSIILSPKEMLMSAVVQQSIKNISGTITDSNGEPIIGANVLEKGSTNGTVTDINGKFSLSVPNKSTLVISYIGYVSKAIVVGNQTVFNIQLTEDTQNLNEVVVTALGIKREEKALGYAVQKVDAKALTSAKSIDVGTSLTGKVAGLNVKNSTEFNEAPSLKLRGETPILIIDGIPYGNMTLNEIAPDDIESIDVLKGATASALYGARGTTGAIMITTKRGSQNEGINVEINSNTMFFAGYLAFPEVQSSYSRGYGGKYNSDYVWGDKLDIGRTAIQYDPETFEWREMELTSKGKNNFKNFLQFSAITNNNVSVSQKGKYGSFRTSLTHVFNKGQYPNQKLNKITYTAGGEMSYKNFKLEGSASYNKRVSSNDNGSGYSGSYIYDMVIWGGTEYDVRDYKNYWVEGKENEQQNWYDNSWYDNPWFKANEVVDAYDTDILNVYMNSSYEITPWLKAMLRGGLDFYSKKNEWRNAKSANYAWDKNGFFGISRTSGYSINTDAMLMADKTWGKLNMNVLAGGNIYFYSDDKMRSTTSGGLTIPGFYSLKASVDPIDASSELKRKRVNSLYGKLSLSWASTYFLDVTGRNDWSSTLSKETRSYFYPSVAGSVVLSEIITLPEAWNFWKIRGSWTTSKQDAGVYDNNNVYSVSTNVWDGLGTASYPSSLIGGNVHPKKSMVYEVGTAANFFNNRLYADLAYFRKLESDFIISGGISSATGFSSVQVNFKEERLRNGYELTIGGSPIKNKDFQWDILTNWGHDKYSYFKIDPDYSTKKPWVKKGESWDWFDIYDWDRDPDGNIIHNGGIPVKQNFKTKVGNLTPDLVWGITNTFRYKNFTLNFTIDGRIGGMSYSRTHQMLWNSGAHKDSDNQWRYEEVVNGNKTFIGEGVKVVSGSVERDPDGNIISDTRVFAPNDVVVSYEAYISKYHDSTSRPSRQNVLDETFFKLRNLTFTYDIPQLWCGKIGMKSASVSLTGQNLFLWAKEYKYADPDKGGDSSGYESLNSPSQRYIGFNIKANF</sequence>
<dbReference type="InterPro" id="IPR039426">
    <property type="entry name" value="TonB-dep_rcpt-like"/>
</dbReference>
<dbReference type="AlphaFoldDB" id="A0A0F5JR99"/>
<dbReference type="PROSITE" id="PS52016">
    <property type="entry name" value="TONB_DEPENDENT_REC_3"/>
    <property type="match status" value="1"/>
</dbReference>
<evidence type="ECO:0000256" key="1">
    <source>
        <dbReference type="ARBA" id="ARBA00004571"/>
    </source>
</evidence>
<dbReference type="STRING" id="927665.HMPREF1535_00496"/>
<dbReference type="Gene3D" id="2.60.40.1120">
    <property type="entry name" value="Carboxypeptidase-like, regulatory domain"/>
    <property type="match status" value="1"/>
</dbReference>
<dbReference type="Gene3D" id="2.170.130.10">
    <property type="entry name" value="TonB-dependent receptor, plug domain"/>
    <property type="match status" value="1"/>
</dbReference>
<comment type="similarity">
    <text evidence="7">Belongs to the TonB-dependent receptor family.</text>
</comment>
<keyword evidence="2 7" id="KW-0813">Transport</keyword>
<dbReference type="Gene3D" id="2.40.170.20">
    <property type="entry name" value="TonB-dependent receptor, beta-barrel domain"/>
    <property type="match status" value="1"/>
</dbReference>
<comment type="caution">
    <text evidence="9">The sequence shown here is derived from an EMBL/GenBank/DDBJ whole genome shotgun (WGS) entry which is preliminary data.</text>
</comment>
<organism evidence="9 10">
    <name type="scientific">Parabacteroides goldsteinii DSM 19448 = WAL 12034</name>
    <dbReference type="NCBI Taxonomy" id="927665"/>
    <lineage>
        <taxon>Bacteria</taxon>
        <taxon>Pseudomonadati</taxon>
        <taxon>Bacteroidota</taxon>
        <taxon>Bacteroidia</taxon>
        <taxon>Bacteroidales</taxon>
        <taxon>Tannerellaceae</taxon>
        <taxon>Parabacteroides</taxon>
    </lineage>
</organism>
<dbReference type="HOGENOM" id="CLU_004317_2_1_10"/>
<evidence type="ECO:0000256" key="6">
    <source>
        <dbReference type="ARBA" id="ARBA00023237"/>
    </source>
</evidence>
<dbReference type="Pfam" id="PF07715">
    <property type="entry name" value="Plug"/>
    <property type="match status" value="1"/>
</dbReference>
<evidence type="ECO:0000256" key="2">
    <source>
        <dbReference type="ARBA" id="ARBA00022448"/>
    </source>
</evidence>
<name>A0A0F5JR99_9BACT</name>
<keyword evidence="3 7" id="KW-1134">Transmembrane beta strand</keyword>
<dbReference type="SUPFAM" id="SSF56935">
    <property type="entry name" value="Porins"/>
    <property type="match status" value="1"/>
</dbReference>
<dbReference type="SUPFAM" id="SSF49464">
    <property type="entry name" value="Carboxypeptidase regulatory domain-like"/>
    <property type="match status" value="1"/>
</dbReference>
<dbReference type="InterPro" id="IPR012910">
    <property type="entry name" value="Plug_dom"/>
</dbReference>
<evidence type="ECO:0000256" key="7">
    <source>
        <dbReference type="PROSITE-ProRule" id="PRU01360"/>
    </source>
</evidence>
<evidence type="ECO:0000256" key="3">
    <source>
        <dbReference type="ARBA" id="ARBA00022452"/>
    </source>
</evidence>
<evidence type="ECO:0000259" key="8">
    <source>
        <dbReference type="SMART" id="SM00965"/>
    </source>
</evidence>
<dbReference type="InterPro" id="IPR036942">
    <property type="entry name" value="Beta-barrel_TonB_sf"/>
</dbReference>
<evidence type="ECO:0000256" key="5">
    <source>
        <dbReference type="ARBA" id="ARBA00023136"/>
    </source>
</evidence>
<evidence type="ECO:0000313" key="9">
    <source>
        <dbReference type="EMBL" id="KKB60219.1"/>
    </source>
</evidence>